<sequence>MMSLQPEIDALCEAANRLLRLGLDGTPIYTDSFRELNADVYRQSETLFRKTASSDIEEAALCKALLMGYSATIYNHGDKDKKIQLVLDCSWNVLDRLPASLLKCQLLVACYAEVPEEELAKEAHAIIDSWNGKELTLEESEVIERLQLLEED</sequence>
<dbReference type="EMBL" id="JACRTF010000001">
    <property type="protein sequence ID" value="MBC8591864.1"/>
    <property type="molecule type" value="Genomic_DNA"/>
</dbReference>
<keyword evidence="2" id="KW-1185">Reference proteome</keyword>
<comment type="caution">
    <text evidence="1">The sequence shown here is derived from an EMBL/GenBank/DDBJ whole genome shotgun (WGS) entry which is preliminary data.</text>
</comment>
<name>A0A926F4Q6_9BACT</name>
<dbReference type="Gene3D" id="1.25.40.810">
    <property type="entry name" value="UpxZ"/>
    <property type="match status" value="1"/>
</dbReference>
<dbReference type="InterPro" id="IPR010570">
    <property type="entry name" value="UpxZ_fam"/>
</dbReference>
<dbReference type="Proteomes" id="UP000651085">
    <property type="component" value="Unassembled WGS sequence"/>
</dbReference>
<reference evidence="1" key="1">
    <citation type="submission" date="2020-08" db="EMBL/GenBank/DDBJ databases">
        <title>Genome public.</title>
        <authorList>
            <person name="Liu C."/>
            <person name="Sun Q."/>
        </authorList>
    </citation>
    <scope>NUCLEOTIDE SEQUENCE</scope>
    <source>
        <strain evidence="1">N12</strain>
    </source>
</reference>
<gene>
    <name evidence="1" type="ORF">H8744_01140</name>
</gene>
<dbReference type="Pfam" id="PF06603">
    <property type="entry name" value="UpxZ"/>
    <property type="match status" value="1"/>
</dbReference>
<protein>
    <submittedName>
        <fullName evidence="1">UpxZ family transcription anti-terminator antagonist</fullName>
    </submittedName>
</protein>
<dbReference type="AlphaFoldDB" id="A0A926F4Q6"/>
<dbReference type="InterPro" id="IPR038533">
    <property type="entry name" value="UpxZ_sf"/>
</dbReference>
<proteinExistence type="predicted"/>
<evidence type="ECO:0000313" key="2">
    <source>
        <dbReference type="Proteomes" id="UP000651085"/>
    </source>
</evidence>
<evidence type="ECO:0000313" key="1">
    <source>
        <dbReference type="EMBL" id="MBC8591864.1"/>
    </source>
</evidence>
<dbReference type="RefSeq" id="WP_369411043.1">
    <property type="nucleotide sequence ID" value="NZ_JACRTF010000001.1"/>
</dbReference>
<organism evidence="1 2">
    <name type="scientific">Jilunia laotingensis</name>
    <dbReference type="NCBI Taxonomy" id="2763675"/>
    <lineage>
        <taxon>Bacteria</taxon>
        <taxon>Pseudomonadati</taxon>
        <taxon>Bacteroidota</taxon>
        <taxon>Bacteroidia</taxon>
        <taxon>Bacteroidales</taxon>
        <taxon>Bacteroidaceae</taxon>
        <taxon>Jilunia</taxon>
    </lineage>
</organism>
<accession>A0A926F4Q6</accession>